<evidence type="ECO:0000313" key="3">
    <source>
        <dbReference type="Proteomes" id="UP001319080"/>
    </source>
</evidence>
<feature type="domain" description="Alkyl hydroperoxide reductase subunit C/ Thiol specific antioxidant" evidence="1">
    <location>
        <begin position="29"/>
        <end position="124"/>
    </location>
</feature>
<dbReference type="Pfam" id="PF00578">
    <property type="entry name" value="AhpC-TSA"/>
    <property type="match status" value="1"/>
</dbReference>
<evidence type="ECO:0000259" key="1">
    <source>
        <dbReference type="Pfam" id="PF00578"/>
    </source>
</evidence>
<name>A0AAP2E3P0_9BACT</name>
<dbReference type="SUPFAM" id="SSF52833">
    <property type="entry name" value="Thioredoxin-like"/>
    <property type="match status" value="1"/>
</dbReference>
<gene>
    <name evidence="2" type="ORF">KK062_22000</name>
</gene>
<proteinExistence type="predicted"/>
<dbReference type="InterPro" id="IPR047262">
    <property type="entry name" value="PRX-like1"/>
</dbReference>
<dbReference type="GO" id="GO:0016209">
    <property type="term" value="F:antioxidant activity"/>
    <property type="evidence" value="ECO:0007669"/>
    <property type="project" value="InterPro"/>
</dbReference>
<evidence type="ECO:0000313" key="2">
    <source>
        <dbReference type="EMBL" id="MBT1710932.1"/>
    </source>
</evidence>
<dbReference type="InterPro" id="IPR036249">
    <property type="entry name" value="Thioredoxin-like_sf"/>
</dbReference>
<dbReference type="PANTHER" id="PTHR43640">
    <property type="entry name" value="OS07G0260300 PROTEIN"/>
    <property type="match status" value="1"/>
</dbReference>
<reference evidence="2 3" key="1">
    <citation type="submission" date="2021-05" db="EMBL/GenBank/DDBJ databases">
        <title>A Polyphasic approach of four new species of the genus Ohtaekwangia: Ohtaekwangia histidinii sp. nov., Ohtaekwangia cretensis sp. nov., Ohtaekwangia indiensis sp. nov., Ohtaekwangia reichenbachii sp. nov. from diverse environment.</title>
        <authorList>
            <person name="Octaviana S."/>
        </authorList>
    </citation>
    <scope>NUCLEOTIDE SEQUENCE [LARGE SCALE GENOMIC DNA]</scope>
    <source>
        <strain evidence="2 3">PWU5</strain>
    </source>
</reference>
<dbReference type="GO" id="GO:0016491">
    <property type="term" value="F:oxidoreductase activity"/>
    <property type="evidence" value="ECO:0007669"/>
    <property type="project" value="InterPro"/>
</dbReference>
<dbReference type="AlphaFoldDB" id="A0AAP2E3P0"/>
<protein>
    <submittedName>
        <fullName evidence="2">Redoxin domain-containing protein</fullName>
    </submittedName>
</protein>
<dbReference type="InterPro" id="IPR000866">
    <property type="entry name" value="AhpC/TSA"/>
</dbReference>
<comment type="caution">
    <text evidence="2">The sequence shown here is derived from an EMBL/GenBank/DDBJ whole genome shotgun (WGS) entry which is preliminary data.</text>
</comment>
<dbReference type="Gene3D" id="3.40.30.10">
    <property type="entry name" value="Glutaredoxin"/>
    <property type="match status" value="1"/>
</dbReference>
<organism evidence="2 3">
    <name type="scientific">Dawidia cretensis</name>
    <dbReference type="NCBI Taxonomy" id="2782350"/>
    <lineage>
        <taxon>Bacteria</taxon>
        <taxon>Pseudomonadati</taxon>
        <taxon>Bacteroidota</taxon>
        <taxon>Cytophagia</taxon>
        <taxon>Cytophagales</taxon>
        <taxon>Chryseotaleaceae</taxon>
        <taxon>Dawidia</taxon>
    </lineage>
</organism>
<accession>A0AAP2E3P0</accession>
<dbReference type="RefSeq" id="WP_254086506.1">
    <property type="nucleotide sequence ID" value="NZ_JAHESE010000027.1"/>
</dbReference>
<sequence length="175" mass="20085">MALLCWVTMISWHTTAQQKTLRDTHTQGLTDSLTVWVFLAVDCPISQKYISELRRMDSVYTAHKLRVRGIVPGKINPNEVKTFVDEYAIKFPVSIDRDFTDVRRFHATITPEAILVDRQGQILYQGAIDNWFFDLGKYRQRVTEHYLQDAIDAALQGKTPTVRKTEAVGCIIQTP</sequence>
<dbReference type="PANTHER" id="PTHR43640:SF1">
    <property type="entry name" value="THIOREDOXIN-DEPENDENT PEROXIREDOXIN"/>
    <property type="match status" value="1"/>
</dbReference>
<dbReference type="EMBL" id="JAHESE010000027">
    <property type="protein sequence ID" value="MBT1710932.1"/>
    <property type="molecule type" value="Genomic_DNA"/>
</dbReference>
<keyword evidence="3" id="KW-1185">Reference proteome</keyword>
<dbReference type="Proteomes" id="UP001319080">
    <property type="component" value="Unassembled WGS sequence"/>
</dbReference>